<dbReference type="GO" id="GO:0016740">
    <property type="term" value="F:transferase activity"/>
    <property type="evidence" value="ECO:0007669"/>
    <property type="project" value="UniProtKB-KW"/>
</dbReference>
<comment type="caution">
    <text evidence="2">The sequence shown here is derived from an EMBL/GenBank/DDBJ whole genome shotgun (WGS) entry which is preliminary data.</text>
</comment>
<keyword evidence="2" id="KW-0808">Transferase</keyword>
<evidence type="ECO:0000256" key="1">
    <source>
        <dbReference type="SAM" id="MobiDB-lite"/>
    </source>
</evidence>
<dbReference type="EMBL" id="QXTE01000078">
    <property type="protein sequence ID" value="TFK07805.1"/>
    <property type="molecule type" value="Genomic_DNA"/>
</dbReference>
<name>A0A4D9EGF1_9SAUR</name>
<reference evidence="2 3" key="2">
    <citation type="submission" date="2019-04" db="EMBL/GenBank/DDBJ databases">
        <title>The genome sequence of big-headed turtle.</title>
        <authorList>
            <person name="Gong S."/>
        </authorList>
    </citation>
    <scope>NUCLEOTIDE SEQUENCE [LARGE SCALE GENOMIC DNA]</scope>
    <source>
        <strain evidence="2">DO16091913</strain>
        <tissue evidence="2">Muscle</tissue>
    </source>
</reference>
<gene>
    <name evidence="2" type="ORF">DR999_PMT09317</name>
</gene>
<organism evidence="2 3">
    <name type="scientific">Platysternon megacephalum</name>
    <name type="common">big-headed turtle</name>
    <dbReference type="NCBI Taxonomy" id="55544"/>
    <lineage>
        <taxon>Eukaryota</taxon>
        <taxon>Metazoa</taxon>
        <taxon>Chordata</taxon>
        <taxon>Craniata</taxon>
        <taxon>Vertebrata</taxon>
        <taxon>Euteleostomi</taxon>
        <taxon>Archelosauria</taxon>
        <taxon>Testudinata</taxon>
        <taxon>Testudines</taxon>
        <taxon>Cryptodira</taxon>
        <taxon>Durocryptodira</taxon>
        <taxon>Testudinoidea</taxon>
        <taxon>Platysternidae</taxon>
        <taxon>Platysternon</taxon>
    </lineage>
</organism>
<dbReference type="Proteomes" id="UP000297703">
    <property type="component" value="Unassembled WGS sequence"/>
</dbReference>
<protein>
    <submittedName>
        <fullName evidence="2">Putative palmitoyltransferase ZDHHC16</fullName>
    </submittedName>
</protein>
<reference evidence="2 3" key="1">
    <citation type="submission" date="2019-04" db="EMBL/GenBank/DDBJ databases">
        <title>Draft genome of the big-headed turtle Platysternon megacephalum.</title>
        <authorList>
            <person name="Gong S."/>
        </authorList>
    </citation>
    <scope>NUCLEOTIDE SEQUENCE [LARGE SCALE GENOMIC DNA]</scope>
    <source>
        <strain evidence="2">DO16091913</strain>
        <tissue evidence="2">Muscle</tissue>
    </source>
</reference>
<feature type="region of interest" description="Disordered" evidence="1">
    <location>
        <begin position="37"/>
        <end position="60"/>
    </location>
</feature>
<sequence length="117" mass="12834">MCAGLHLGGVILSLGRIGRSGHLQSGLKQPGLLQRTVGLGRMGHSGPATSKEKTPQTAQLTRDKSLPHLNRTAILSEVAGLRLGCLRAPVTWDQTWIQPRQLDQNNDFRKWGRGRLH</sequence>
<evidence type="ECO:0000313" key="2">
    <source>
        <dbReference type="EMBL" id="TFK07805.1"/>
    </source>
</evidence>
<evidence type="ECO:0000313" key="3">
    <source>
        <dbReference type="Proteomes" id="UP000297703"/>
    </source>
</evidence>
<proteinExistence type="predicted"/>
<keyword evidence="3" id="KW-1185">Reference proteome</keyword>
<dbReference type="AlphaFoldDB" id="A0A4D9EGF1"/>
<accession>A0A4D9EGF1</accession>